<dbReference type="Proteomes" id="UP000543005">
    <property type="component" value="Unassembled WGS sequence"/>
</dbReference>
<evidence type="ECO:0000313" key="11">
    <source>
        <dbReference type="Proteomes" id="UP000585696"/>
    </source>
</evidence>
<dbReference type="PANTHER" id="PTHR42939:SF1">
    <property type="entry name" value="ABC TRANSPORTER ATP-BINDING PROTEIN ALBC-RELATED"/>
    <property type="match status" value="1"/>
</dbReference>
<dbReference type="EMBL" id="JAARZS010000011">
    <property type="protein sequence ID" value="MBC2283838.1"/>
    <property type="molecule type" value="Genomic_DNA"/>
</dbReference>
<evidence type="ECO:0000313" key="10">
    <source>
        <dbReference type="Proteomes" id="UP000565628"/>
    </source>
</evidence>
<keyword evidence="1" id="KW-0813">Transport</keyword>
<feature type="transmembrane region" description="Helical" evidence="4">
    <location>
        <begin position="208"/>
        <end position="232"/>
    </location>
</feature>
<feature type="transmembrane region" description="Helical" evidence="4">
    <location>
        <begin position="481"/>
        <end position="502"/>
    </location>
</feature>
<keyword evidence="4" id="KW-0812">Transmembrane</keyword>
<keyword evidence="4" id="KW-0472">Membrane</keyword>
<evidence type="ECO:0000256" key="3">
    <source>
        <dbReference type="ARBA" id="ARBA00022840"/>
    </source>
</evidence>
<dbReference type="InterPro" id="IPR051782">
    <property type="entry name" value="ABC_Transporter_VariousFunc"/>
</dbReference>
<name>A0A7X1DK30_9LIST</name>
<evidence type="ECO:0000313" key="6">
    <source>
        <dbReference type="EMBL" id="MBC2283838.1"/>
    </source>
</evidence>
<feature type="transmembrane region" description="Helical" evidence="4">
    <location>
        <begin position="530"/>
        <end position="552"/>
    </location>
</feature>
<evidence type="ECO:0000313" key="7">
    <source>
        <dbReference type="EMBL" id="MBC2291662.1"/>
    </source>
</evidence>
<gene>
    <name evidence="6" type="ORF">HCB69_05565</name>
    <name evidence="7" type="ORF">HCC36_00340</name>
    <name evidence="8" type="ORF">HCJ81_06485</name>
</gene>
<dbReference type="EMBL" id="JAASWV010000007">
    <property type="protein sequence ID" value="MBC2310528.1"/>
    <property type="molecule type" value="Genomic_DNA"/>
</dbReference>
<dbReference type="GO" id="GO:0016887">
    <property type="term" value="F:ATP hydrolysis activity"/>
    <property type="evidence" value="ECO:0007669"/>
    <property type="project" value="InterPro"/>
</dbReference>
<dbReference type="RefSeq" id="WP_185628072.1">
    <property type="nucleotide sequence ID" value="NZ_JAARZS010000011.1"/>
</dbReference>
<dbReference type="AlphaFoldDB" id="A0A7X1DK30"/>
<dbReference type="InterPro" id="IPR017871">
    <property type="entry name" value="ABC_transporter-like_CS"/>
</dbReference>
<accession>A0A7X1DK30</accession>
<dbReference type="InterPro" id="IPR003439">
    <property type="entry name" value="ABC_transporter-like_ATP-bd"/>
</dbReference>
<keyword evidence="3 8" id="KW-0067">ATP-binding</keyword>
<organism evidence="8 10">
    <name type="scientific">Listeria booriae</name>
    <dbReference type="NCBI Taxonomy" id="1552123"/>
    <lineage>
        <taxon>Bacteria</taxon>
        <taxon>Bacillati</taxon>
        <taxon>Bacillota</taxon>
        <taxon>Bacilli</taxon>
        <taxon>Bacillales</taxon>
        <taxon>Listeriaceae</taxon>
        <taxon>Listeria</taxon>
    </lineage>
</organism>
<dbReference type="SUPFAM" id="SSF52540">
    <property type="entry name" value="P-loop containing nucleoside triphosphate hydrolases"/>
    <property type="match status" value="1"/>
</dbReference>
<dbReference type="InterPro" id="IPR027417">
    <property type="entry name" value="P-loop_NTPase"/>
</dbReference>
<proteinExistence type="predicted"/>
<comment type="caution">
    <text evidence="8">The sequence shown here is derived from an EMBL/GenBank/DDBJ whole genome shotgun (WGS) entry which is preliminary data.</text>
</comment>
<evidence type="ECO:0000256" key="1">
    <source>
        <dbReference type="ARBA" id="ARBA00022448"/>
    </source>
</evidence>
<dbReference type="Proteomes" id="UP000585696">
    <property type="component" value="Unassembled WGS sequence"/>
</dbReference>
<feature type="transmembrane region" description="Helical" evidence="4">
    <location>
        <begin position="558"/>
        <end position="581"/>
    </location>
</feature>
<dbReference type="PROSITE" id="PS00211">
    <property type="entry name" value="ABC_TRANSPORTER_1"/>
    <property type="match status" value="1"/>
</dbReference>
<dbReference type="Proteomes" id="UP000565628">
    <property type="component" value="Unassembled WGS sequence"/>
</dbReference>
<dbReference type="InterPro" id="IPR003593">
    <property type="entry name" value="AAA+_ATPase"/>
</dbReference>
<evidence type="ECO:0000256" key="2">
    <source>
        <dbReference type="ARBA" id="ARBA00022741"/>
    </source>
</evidence>
<evidence type="ECO:0000313" key="8">
    <source>
        <dbReference type="EMBL" id="MBC2310528.1"/>
    </source>
</evidence>
<dbReference type="Pfam" id="PF00005">
    <property type="entry name" value="ABC_tran"/>
    <property type="match status" value="1"/>
</dbReference>
<keyword evidence="2" id="KW-0547">Nucleotide-binding</keyword>
<evidence type="ECO:0000256" key="4">
    <source>
        <dbReference type="SAM" id="Phobius"/>
    </source>
</evidence>
<dbReference type="PROSITE" id="PS50893">
    <property type="entry name" value="ABC_TRANSPORTER_2"/>
    <property type="match status" value="1"/>
</dbReference>
<sequence>MNKTNAFSIFSIRKPGIYMITGSNGGGKTTFIENELKNKQPQTRDIAYFAQKNWKYKITARKYLAFPEINPQLVEKYCRLFSIDAYHLDKDIQTLSGGEFVKIELVRTLALDTAMLILDEPTNNLDNRSTEILMDALMELSKSKIIFLVSHDKRLENFSDKTILIHQGQVEVSPSVELDASPVEILKKKFVLNRKIFLYLLKSKFNRLMLFFILVLTSLLAIIVSNTILYSVPMEKTLASNQYFEMLDIGENCSRYFDTIMTDNEATAKFQEPNLLSVEELQALKNKKYINHVYVIDQSYMNELTLDNAKLELLALPKIVTSSPNYENSFPVSSTKLVKGRLPEDNKNEIALSFVQLEKFFNYDSKDEASVIGERVVINGALFKIVGIVNSPVAAISYSDQMQQYGATEASDKNTAQLNDMLSNLQKQGYEDPHFVSIFIETTTKKPVELLHYLEEHGPSYQYASNYVNQAIQLSLYKEKLLPILSISVILSAIIAALILTFGRKSFSLVNGFINDMSNLNFQPRKNKRLLYLILMMDYLLSVPVCFLWNQLIVGSEAGFIMLLPTMGISLAMFIATLLLLNYKDQKNDFRNL</sequence>
<dbReference type="SMART" id="SM00382">
    <property type="entry name" value="AAA"/>
    <property type="match status" value="1"/>
</dbReference>
<evidence type="ECO:0000313" key="9">
    <source>
        <dbReference type="Proteomes" id="UP000543005"/>
    </source>
</evidence>
<protein>
    <submittedName>
        <fullName evidence="8">ATP-binding cassette domain-containing protein</fullName>
    </submittedName>
</protein>
<dbReference type="EMBL" id="JAARZT010000001">
    <property type="protein sequence ID" value="MBC2291662.1"/>
    <property type="molecule type" value="Genomic_DNA"/>
</dbReference>
<keyword evidence="4" id="KW-1133">Transmembrane helix</keyword>
<dbReference type="PANTHER" id="PTHR42939">
    <property type="entry name" value="ABC TRANSPORTER ATP-BINDING PROTEIN ALBC-RELATED"/>
    <property type="match status" value="1"/>
</dbReference>
<dbReference type="GO" id="GO:0005524">
    <property type="term" value="F:ATP binding"/>
    <property type="evidence" value="ECO:0007669"/>
    <property type="project" value="UniProtKB-KW"/>
</dbReference>
<evidence type="ECO:0000259" key="5">
    <source>
        <dbReference type="PROSITE" id="PS50893"/>
    </source>
</evidence>
<feature type="domain" description="ABC transporter" evidence="5">
    <location>
        <begin position="1"/>
        <end position="192"/>
    </location>
</feature>
<reference evidence="9 10" key="1">
    <citation type="submission" date="2020-03" db="EMBL/GenBank/DDBJ databases">
        <title>Soil Listeria distribution.</title>
        <authorList>
            <person name="Liao J."/>
            <person name="Wiedmann M."/>
        </authorList>
    </citation>
    <scope>NUCLEOTIDE SEQUENCE [LARGE SCALE GENOMIC DNA]</scope>
    <source>
        <strain evidence="8 10">FSL L7-0039</strain>
        <strain evidence="7 9">FSL L7-0051</strain>
        <strain evidence="6 11">FSL L7-0054</strain>
    </source>
</reference>
<dbReference type="Gene3D" id="3.40.50.300">
    <property type="entry name" value="P-loop containing nucleotide triphosphate hydrolases"/>
    <property type="match status" value="1"/>
</dbReference>